<dbReference type="AlphaFoldDB" id="A0AB72U8I7"/>
<organism evidence="2 3">
    <name type="scientific">Thalassospira xiamenensis M-5 = DSM 17429</name>
    <dbReference type="NCBI Taxonomy" id="1123366"/>
    <lineage>
        <taxon>Bacteria</taxon>
        <taxon>Pseudomonadati</taxon>
        <taxon>Pseudomonadota</taxon>
        <taxon>Alphaproteobacteria</taxon>
        <taxon>Rhodospirillales</taxon>
        <taxon>Thalassospiraceae</taxon>
        <taxon>Thalassospira</taxon>
    </lineage>
</organism>
<evidence type="ECO:0000256" key="1">
    <source>
        <dbReference type="SAM" id="Phobius"/>
    </source>
</evidence>
<keyword evidence="1" id="KW-0812">Transmembrane</keyword>
<proteinExistence type="predicted"/>
<feature type="transmembrane region" description="Helical" evidence="1">
    <location>
        <begin position="112"/>
        <end position="133"/>
    </location>
</feature>
<evidence type="ECO:0008006" key="4">
    <source>
        <dbReference type="Google" id="ProtNLM"/>
    </source>
</evidence>
<dbReference type="InterPro" id="IPR032820">
    <property type="entry name" value="ATPase_put"/>
</dbReference>
<keyword evidence="1" id="KW-1133">Transmembrane helix</keyword>
<gene>
    <name evidence="2" type="ORF">TH3_01990</name>
</gene>
<name>A0AB72U8I7_9PROT</name>
<evidence type="ECO:0000313" key="3">
    <source>
        <dbReference type="Proteomes" id="UP000007127"/>
    </source>
</evidence>
<evidence type="ECO:0000313" key="2">
    <source>
        <dbReference type="EMBL" id="AJD50524.1"/>
    </source>
</evidence>
<protein>
    <recommendedName>
        <fullName evidence="4">ATP synthase protein I</fullName>
    </recommendedName>
</protein>
<dbReference type="Proteomes" id="UP000007127">
    <property type="component" value="Chromosome"/>
</dbReference>
<feature type="transmembrane region" description="Helical" evidence="1">
    <location>
        <begin position="88"/>
        <end position="106"/>
    </location>
</feature>
<accession>A0AB72U8I7</accession>
<reference evidence="2 3" key="1">
    <citation type="journal article" date="2012" name="J. Bacteriol.">
        <title>Genome sequence of Thalassospira xiamenensis type strain M-5.</title>
        <authorList>
            <person name="Lai Q."/>
            <person name="Shao Z."/>
        </authorList>
    </citation>
    <scope>NUCLEOTIDE SEQUENCE [LARGE SCALE GENOMIC DNA]</scope>
    <source>
        <strain evidence="2 3">M-5</strain>
    </source>
</reference>
<dbReference type="EMBL" id="CP004388">
    <property type="protein sequence ID" value="AJD50524.1"/>
    <property type="molecule type" value="Genomic_DNA"/>
</dbReference>
<keyword evidence="1" id="KW-0472">Membrane</keyword>
<dbReference type="Pfam" id="PF09527">
    <property type="entry name" value="ATPase_gene1"/>
    <property type="match status" value="1"/>
</dbReference>
<sequence length="158" mass="16671">MSILCPRQGGVLRLDSLWGAKYVARAFPCDVCKAATAGFTTMSDDKDRASLAELESKLVAVASKREETHSPNRATGKPSQGMALGMRISAEMIAAVLVGLLIGWALDRVLGTTPWLLVLFVFLGAGAGGLNAYRVAKGFDSAVGLGRAMGERKQGDKD</sequence>
<dbReference type="KEGG" id="txi:TH3_01990"/>